<protein>
    <submittedName>
        <fullName evidence="1">Uncharacterized protein</fullName>
    </submittedName>
</protein>
<name>A0A0K2T113_LEPSM</name>
<accession>A0A0K2T113</accession>
<organism evidence="1">
    <name type="scientific">Lepeophtheirus salmonis</name>
    <name type="common">Salmon louse</name>
    <name type="synonym">Caligus salmonis</name>
    <dbReference type="NCBI Taxonomy" id="72036"/>
    <lineage>
        <taxon>Eukaryota</taxon>
        <taxon>Metazoa</taxon>
        <taxon>Ecdysozoa</taxon>
        <taxon>Arthropoda</taxon>
        <taxon>Crustacea</taxon>
        <taxon>Multicrustacea</taxon>
        <taxon>Hexanauplia</taxon>
        <taxon>Copepoda</taxon>
        <taxon>Siphonostomatoida</taxon>
        <taxon>Caligidae</taxon>
        <taxon>Lepeophtheirus</taxon>
    </lineage>
</organism>
<proteinExistence type="predicted"/>
<evidence type="ECO:0000313" key="1">
    <source>
        <dbReference type="EMBL" id="CDW19713.1"/>
    </source>
</evidence>
<dbReference type="EMBL" id="HACA01002352">
    <property type="protein sequence ID" value="CDW19713.1"/>
    <property type="molecule type" value="Transcribed_RNA"/>
</dbReference>
<sequence>MLNHIPKASTYVSDVIKIQLLGMKSSSFETTLMTMME</sequence>
<reference evidence="1" key="1">
    <citation type="submission" date="2014-05" db="EMBL/GenBank/DDBJ databases">
        <authorList>
            <person name="Chronopoulou M."/>
        </authorList>
    </citation>
    <scope>NUCLEOTIDE SEQUENCE</scope>
    <source>
        <tissue evidence="1">Whole organism</tissue>
    </source>
</reference>
<dbReference type="AlphaFoldDB" id="A0A0K2T113"/>